<dbReference type="InterPro" id="IPR032675">
    <property type="entry name" value="LRR_dom_sf"/>
</dbReference>
<reference evidence="1" key="1">
    <citation type="submission" date="2012-11" db="EMBL/GenBank/DDBJ databases">
        <title>Dependencies among metagenomic species, viruses, plasmids and units of genetic variation.</title>
        <authorList>
            <person name="Nielsen H.B."/>
            <person name="Almeida M."/>
            <person name="Juncker A.S."/>
            <person name="Rasmussen S."/>
            <person name="Li J."/>
            <person name="Sunagawa S."/>
            <person name="Plichta D."/>
            <person name="Gautier L."/>
            <person name="Le Chatelier E."/>
            <person name="Peletier E."/>
            <person name="Bonde I."/>
            <person name="Nielsen T."/>
            <person name="Manichanh C."/>
            <person name="Arumugam M."/>
            <person name="Batto J."/>
            <person name="Santos M.B.Q.D."/>
            <person name="Blom N."/>
            <person name="Borruel N."/>
            <person name="Burgdorf K.S."/>
            <person name="Boumezbeur F."/>
            <person name="Casellas F."/>
            <person name="Dore J."/>
            <person name="Guarner F."/>
            <person name="Hansen T."/>
            <person name="Hildebrand F."/>
            <person name="Kaas R.S."/>
            <person name="Kennedy S."/>
            <person name="Kristiansen K."/>
            <person name="Kultima J.R."/>
            <person name="Leonard P."/>
            <person name="Levenez F."/>
            <person name="Lund O."/>
            <person name="Moumen B."/>
            <person name="Le Paslier D."/>
            <person name="Pons N."/>
            <person name="Pedersen O."/>
            <person name="Prifti E."/>
            <person name="Qin J."/>
            <person name="Raes J."/>
            <person name="Tap J."/>
            <person name="Tims S."/>
            <person name="Ussery D.W."/>
            <person name="Yamada T."/>
            <person name="MetaHit consortium"/>
            <person name="Renault P."/>
            <person name="Sicheritz-Ponten T."/>
            <person name="Bork P."/>
            <person name="Wang J."/>
            <person name="Brunak S."/>
            <person name="Ehrlich S.D."/>
        </authorList>
    </citation>
    <scope>NUCLEOTIDE SEQUENCE [LARGE SCALE GENOMIC DNA]</scope>
</reference>
<comment type="caution">
    <text evidence="1">The sequence shown here is derived from an EMBL/GenBank/DDBJ whole genome shotgun (WGS) entry which is preliminary data.</text>
</comment>
<protein>
    <submittedName>
        <fullName evidence="1">Leucine rich repeat protein</fullName>
    </submittedName>
</protein>
<dbReference type="Gene3D" id="3.80.10.10">
    <property type="entry name" value="Ribonuclease Inhibitor"/>
    <property type="match status" value="1"/>
</dbReference>
<accession>R6TUP8</accession>
<organism evidence="1 2">
    <name type="scientific">Candidatus Colimorpha enterica</name>
    <dbReference type="NCBI Taxonomy" id="3083063"/>
    <lineage>
        <taxon>Bacteria</taxon>
        <taxon>Pseudomonadati</taxon>
        <taxon>Bacteroidota</taxon>
        <taxon>Bacteroidia</taxon>
        <taxon>Bacteroidales</taxon>
        <taxon>Candidatus Colimorpha</taxon>
    </lineage>
</organism>
<evidence type="ECO:0000313" key="1">
    <source>
        <dbReference type="EMBL" id="CDC73509.1"/>
    </source>
</evidence>
<dbReference type="AlphaFoldDB" id="R6TUP8"/>
<gene>
    <name evidence="1" type="ORF">BN580_01261</name>
</gene>
<name>R6TUP8_9BACT</name>
<sequence>MTGAFVGCRFLQKINNLPRSVGKYTASFTGCASLKEAVVPEIGDETALFEYAPSADFDGCISLEKIEILAGYPVREGFCTAFAGLSSLKEITLPEESLELLLRVAYSFTDSVYSGKDKAVKAALTKYKKEKTVRVTDNYAVIGGKSYSHIYGGDTHEIDPVKTAAGADIAQFEPFEKSMYWCGYPTGGNRKTELVAIERTYSFFLRTTGTNDGLLPDTVTVNGRVCTVGE</sequence>
<evidence type="ECO:0000313" key="2">
    <source>
        <dbReference type="Proteomes" id="UP000017938"/>
    </source>
</evidence>
<proteinExistence type="predicted"/>
<dbReference type="EMBL" id="CBFW010000163">
    <property type="protein sequence ID" value="CDC73509.1"/>
    <property type="molecule type" value="Genomic_DNA"/>
</dbReference>
<dbReference type="Proteomes" id="UP000017938">
    <property type="component" value="Unassembled WGS sequence"/>
</dbReference>